<keyword evidence="7 12" id="KW-0472">Membrane</keyword>
<keyword evidence="4" id="KW-0808">Transferase</keyword>
<evidence type="ECO:0000256" key="12">
    <source>
        <dbReference type="SAM" id="Phobius"/>
    </source>
</evidence>
<feature type="region of interest" description="Disordered" evidence="11">
    <location>
        <begin position="440"/>
        <end position="494"/>
    </location>
</feature>
<feature type="chain" id="PRO_5005188741" description="Lysophospholipid acyltransferase 7" evidence="13">
    <location>
        <begin position="27"/>
        <end position="494"/>
    </location>
</feature>
<keyword evidence="5 12" id="KW-0812">Transmembrane</keyword>
<comment type="pathway">
    <text evidence="9">Phospholipid metabolism.</text>
</comment>
<dbReference type="Pfam" id="PF03062">
    <property type="entry name" value="MBOAT"/>
    <property type="match status" value="1"/>
</dbReference>
<dbReference type="PANTHER" id="PTHR13906:SF16">
    <property type="entry name" value="LYSOPHOSPHOLIPID ACYLTRANSFERASE 7"/>
    <property type="match status" value="1"/>
</dbReference>
<evidence type="ECO:0000256" key="6">
    <source>
        <dbReference type="ARBA" id="ARBA00022989"/>
    </source>
</evidence>
<dbReference type="GO" id="GO:0006661">
    <property type="term" value="P:phosphatidylinositol biosynthetic process"/>
    <property type="evidence" value="ECO:0007669"/>
    <property type="project" value="TreeGrafter"/>
</dbReference>
<evidence type="ECO:0000256" key="8">
    <source>
        <dbReference type="ARBA" id="ARBA00023315"/>
    </source>
</evidence>
<evidence type="ECO:0000256" key="7">
    <source>
        <dbReference type="ARBA" id="ARBA00023136"/>
    </source>
</evidence>
<dbReference type="GO" id="GO:0071617">
    <property type="term" value="F:lysophospholipid acyltransferase activity"/>
    <property type="evidence" value="ECO:0007669"/>
    <property type="project" value="TreeGrafter"/>
</dbReference>
<keyword evidence="13" id="KW-0732">Signal</keyword>
<evidence type="ECO:0000313" key="15">
    <source>
        <dbReference type="Proteomes" id="UP000041254"/>
    </source>
</evidence>
<evidence type="ECO:0000256" key="13">
    <source>
        <dbReference type="SAM" id="SignalP"/>
    </source>
</evidence>
<proteinExistence type="inferred from homology"/>
<keyword evidence="6 12" id="KW-1133">Transmembrane helix</keyword>
<dbReference type="OrthoDB" id="421337at2759"/>
<dbReference type="InParanoid" id="A0A0G4FKU0"/>
<evidence type="ECO:0000256" key="4">
    <source>
        <dbReference type="ARBA" id="ARBA00022679"/>
    </source>
</evidence>
<feature type="transmembrane region" description="Helical" evidence="12">
    <location>
        <begin position="395"/>
        <end position="413"/>
    </location>
</feature>
<evidence type="ECO:0000313" key="14">
    <source>
        <dbReference type="EMBL" id="CEM13983.1"/>
    </source>
</evidence>
<dbReference type="InterPro" id="IPR049941">
    <property type="entry name" value="LPLAT_7/PORCN-like"/>
</dbReference>
<dbReference type="GO" id="GO:0030258">
    <property type="term" value="P:lipid modification"/>
    <property type="evidence" value="ECO:0007669"/>
    <property type="project" value="TreeGrafter"/>
</dbReference>
<protein>
    <recommendedName>
        <fullName evidence="10">Lysophospholipid acyltransferase 7</fullName>
    </recommendedName>
</protein>
<feature type="compositionally biased region" description="Basic and acidic residues" evidence="11">
    <location>
        <begin position="481"/>
        <end position="494"/>
    </location>
</feature>
<dbReference type="Proteomes" id="UP000041254">
    <property type="component" value="Unassembled WGS sequence"/>
</dbReference>
<sequence length="494" mass="56103">MLHSAPYPVVIFASLFLSSLLPLCEGGLTRSFFSTGIGLLLFLWIWGDLLWFAFVLLAGSYVITQALHRTKYCGLVGTSFSFILANLLRVAAHHNWAKVTLSADLCLYMLALRVSTVAWHAQDHKQVPRFLDVVHFIFFFPGMSTGPNLSYESVQKALTDPNTHKSNPMLFIWRRVKETIFHLTAFMLFMTFVDEAKEVISTSEEFQQWPFLQRFAYIHFFCFMRRAQIGFVWFIAECTCALSGLGYREDVTDRSGAKIDEDVIKAWDPALELATSTKLKVRMWNCSVQTWLAINVYKRLPSKMPKMVRRVVALSVSAFWHGVDPGLYISFVLYPFFELAEGTLTDLKWPGEDNPTIALVYRAVRIVIATLTMDFALVPFQLLTFEASWRAWKALHFYGFGVAAVFFVTGKAIRRNIRHLKKRRTAEMLEVPPSKLKAQEPVFLAPSGGPPLSEDPTFSPEVLEDSDVNGSGSAKQRRRGNKDMSDKANRDKGD</sequence>
<evidence type="ECO:0000256" key="2">
    <source>
        <dbReference type="ARBA" id="ARBA00005074"/>
    </source>
</evidence>
<comment type="pathway">
    <text evidence="2">Lipid metabolism; phospholipid metabolism.</text>
</comment>
<evidence type="ECO:0000256" key="5">
    <source>
        <dbReference type="ARBA" id="ARBA00022692"/>
    </source>
</evidence>
<feature type="signal peptide" evidence="13">
    <location>
        <begin position="1"/>
        <end position="26"/>
    </location>
</feature>
<dbReference type="AlphaFoldDB" id="A0A0G4FKU0"/>
<dbReference type="GO" id="GO:0016020">
    <property type="term" value="C:membrane"/>
    <property type="evidence" value="ECO:0007669"/>
    <property type="project" value="UniProtKB-SubCell"/>
</dbReference>
<keyword evidence="8" id="KW-0012">Acyltransferase</keyword>
<evidence type="ECO:0000256" key="3">
    <source>
        <dbReference type="ARBA" id="ARBA00010323"/>
    </source>
</evidence>
<organism evidence="14 15">
    <name type="scientific">Vitrella brassicaformis (strain CCMP3155)</name>
    <dbReference type="NCBI Taxonomy" id="1169540"/>
    <lineage>
        <taxon>Eukaryota</taxon>
        <taxon>Sar</taxon>
        <taxon>Alveolata</taxon>
        <taxon>Colpodellida</taxon>
        <taxon>Vitrellaceae</taxon>
        <taxon>Vitrella</taxon>
    </lineage>
</organism>
<dbReference type="GO" id="GO:0044233">
    <property type="term" value="C:mitochondria-associated endoplasmic reticulum membrane contact site"/>
    <property type="evidence" value="ECO:0007669"/>
    <property type="project" value="TreeGrafter"/>
</dbReference>
<dbReference type="PANTHER" id="PTHR13906">
    <property type="entry name" value="PORCUPINE"/>
    <property type="match status" value="1"/>
</dbReference>
<dbReference type="STRING" id="1169540.A0A0G4FKU0"/>
<dbReference type="EMBL" id="CDMY01000450">
    <property type="protein sequence ID" value="CEM13983.1"/>
    <property type="molecule type" value="Genomic_DNA"/>
</dbReference>
<keyword evidence="15" id="KW-1185">Reference proteome</keyword>
<feature type="transmembrane region" description="Helical" evidence="12">
    <location>
        <begin position="359"/>
        <end position="383"/>
    </location>
</feature>
<dbReference type="VEuPathDB" id="CryptoDB:Vbra_9266"/>
<evidence type="ECO:0000256" key="9">
    <source>
        <dbReference type="ARBA" id="ARBA00025707"/>
    </source>
</evidence>
<evidence type="ECO:0000256" key="10">
    <source>
        <dbReference type="ARBA" id="ARBA00093678"/>
    </source>
</evidence>
<accession>A0A0G4FKU0</accession>
<name>A0A0G4FKU0_VITBC</name>
<evidence type="ECO:0000256" key="11">
    <source>
        <dbReference type="SAM" id="MobiDB-lite"/>
    </source>
</evidence>
<evidence type="ECO:0000256" key="1">
    <source>
        <dbReference type="ARBA" id="ARBA00004141"/>
    </source>
</evidence>
<comment type="subcellular location">
    <subcellularLocation>
        <location evidence="1">Membrane</location>
        <topology evidence="1">Multi-pass membrane protein</topology>
    </subcellularLocation>
</comment>
<comment type="similarity">
    <text evidence="3">Belongs to the membrane-bound acyltransferase family.</text>
</comment>
<gene>
    <name evidence="14" type="ORF">Vbra_9266</name>
</gene>
<reference evidence="14 15" key="1">
    <citation type="submission" date="2014-11" db="EMBL/GenBank/DDBJ databases">
        <authorList>
            <person name="Zhu J."/>
            <person name="Qi W."/>
            <person name="Song R."/>
        </authorList>
    </citation>
    <scope>NUCLEOTIDE SEQUENCE [LARGE SCALE GENOMIC DNA]</scope>
</reference>
<feature type="transmembrane region" description="Helical" evidence="12">
    <location>
        <begin position="36"/>
        <end position="60"/>
    </location>
</feature>
<dbReference type="PhylomeDB" id="A0A0G4FKU0"/>
<dbReference type="InterPro" id="IPR004299">
    <property type="entry name" value="MBOAT_fam"/>
</dbReference>